<name>A0A2S6C6J4_9PEZI</name>
<comment type="caution">
    <text evidence="1">The sequence shown here is derived from an EMBL/GenBank/DDBJ whole genome shotgun (WGS) entry which is preliminary data.</text>
</comment>
<dbReference type="EMBL" id="PNEN01000542">
    <property type="protein sequence ID" value="PPJ55357.1"/>
    <property type="molecule type" value="Genomic_DNA"/>
</dbReference>
<protein>
    <submittedName>
        <fullName evidence="1">Uncharacterized protein</fullName>
    </submittedName>
</protein>
<reference evidence="2" key="1">
    <citation type="journal article" date="2017" name="bioRxiv">
        <title>Conservation of a gene cluster reveals novel cercosporin biosynthetic mechanisms and extends production to the genus Colletotrichum.</title>
        <authorList>
            <person name="de Jonge R."/>
            <person name="Ebert M.K."/>
            <person name="Huitt-Roehl C.R."/>
            <person name="Pal P."/>
            <person name="Suttle J.C."/>
            <person name="Spanner R.E."/>
            <person name="Neubauer J.D."/>
            <person name="Jurick W.M.II."/>
            <person name="Stott K.A."/>
            <person name="Secor G.A."/>
            <person name="Thomma B.P.H.J."/>
            <person name="Van de Peer Y."/>
            <person name="Townsend C.A."/>
            <person name="Bolton M.D."/>
        </authorList>
    </citation>
    <scope>NUCLEOTIDE SEQUENCE [LARGE SCALE GENOMIC DNA]</scope>
    <source>
        <strain evidence="2">CBS538.71</strain>
    </source>
</reference>
<sequence length="379" mass="43185">MCAPGVDQTERSPQRWSIHVPELKQELQLSLAPGWEEKYTFSEAFVNKKWQFGAFEKLLRRTYVATKRSDEDEKRCDRVEDVLSQLVSSSTPETKPLAPIERLPAELLNIILDDPDLDKKDKVALGYCSTTTWMFVKTHILADCKRNLISWAGQSLICTGTWLSDLPASIIELSPDYVEEQKDWDARRYRRGTGARYGPCPARMWNYRTSAESVDVEGMDVEEEWMSALETWASLCGEEVGPKVLEANLRQALRYDSGLRNEGSTSFVLRNLTAREKVLLEVSYPDEKRKAAKVVVKGRPDVSLDAGLLTKICWGKSIIRERGHAKGSWAGHRFEIVDVDMPEDEKNFVDVTKDFVKHVDHVLMQDLSKQESHGMESRA</sequence>
<dbReference type="AlphaFoldDB" id="A0A2S6C6J4"/>
<evidence type="ECO:0000313" key="1">
    <source>
        <dbReference type="EMBL" id="PPJ55357.1"/>
    </source>
</evidence>
<proteinExistence type="predicted"/>
<dbReference type="OrthoDB" id="2588098at2759"/>
<dbReference type="Proteomes" id="UP000237631">
    <property type="component" value="Unassembled WGS sequence"/>
</dbReference>
<keyword evidence="2" id="KW-1185">Reference proteome</keyword>
<organism evidence="1 2">
    <name type="scientific">Cercospora berteroae</name>
    <dbReference type="NCBI Taxonomy" id="357750"/>
    <lineage>
        <taxon>Eukaryota</taxon>
        <taxon>Fungi</taxon>
        <taxon>Dikarya</taxon>
        <taxon>Ascomycota</taxon>
        <taxon>Pezizomycotina</taxon>
        <taxon>Dothideomycetes</taxon>
        <taxon>Dothideomycetidae</taxon>
        <taxon>Mycosphaerellales</taxon>
        <taxon>Mycosphaerellaceae</taxon>
        <taxon>Cercospora</taxon>
    </lineage>
</organism>
<evidence type="ECO:0000313" key="2">
    <source>
        <dbReference type="Proteomes" id="UP000237631"/>
    </source>
</evidence>
<accession>A0A2S6C6J4</accession>
<gene>
    <name evidence="1" type="ORF">CBER1_10078</name>
</gene>